<reference evidence="1" key="1">
    <citation type="journal article" date="2015" name="Nature">
        <title>Complex archaea that bridge the gap between prokaryotes and eukaryotes.</title>
        <authorList>
            <person name="Spang A."/>
            <person name="Saw J.H."/>
            <person name="Jorgensen S.L."/>
            <person name="Zaremba-Niedzwiedzka K."/>
            <person name="Martijn J."/>
            <person name="Lind A.E."/>
            <person name="van Eijk R."/>
            <person name="Schleper C."/>
            <person name="Guy L."/>
            <person name="Ettema T.J."/>
        </authorList>
    </citation>
    <scope>NUCLEOTIDE SEQUENCE</scope>
</reference>
<dbReference type="EMBL" id="LAZR01000158">
    <property type="protein sequence ID" value="KKN85546.1"/>
    <property type="molecule type" value="Genomic_DNA"/>
</dbReference>
<evidence type="ECO:0000313" key="1">
    <source>
        <dbReference type="EMBL" id="KKN85546.1"/>
    </source>
</evidence>
<protein>
    <submittedName>
        <fullName evidence="1">Uncharacterized protein</fullName>
    </submittedName>
</protein>
<name>A0A0F9WHX4_9ZZZZ</name>
<accession>A0A0F9WHX4</accession>
<organism evidence="1">
    <name type="scientific">marine sediment metagenome</name>
    <dbReference type="NCBI Taxonomy" id="412755"/>
    <lineage>
        <taxon>unclassified sequences</taxon>
        <taxon>metagenomes</taxon>
        <taxon>ecological metagenomes</taxon>
    </lineage>
</organism>
<proteinExistence type="predicted"/>
<comment type="caution">
    <text evidence="1">The sequence shown here is derived from an EMBL/GenBank/DDBJ whole genome shotgun (WGS) entry which is preliminary data.</text>
</comment>
<gene>
    <name evidence="1" type="ORF">LCGC14_0278690</name>
</gene>
<dbReference type="AlphaFoldDB" id="A0A0F9WHX4"/>
<sequence length="149" mass="17412">MVKRSKPKARSAKEVKIKAKYAKVCKEIDEEMFYDLGCLVCTSCHINLGGRSWGHSHNLPKGRFKHLELDKKNLSSRCQDWGEHHGCHEKLDNMEIESIVRFKDFDDIMAYRYDNAPEEYNKMIMAIVEAGIDTKYDYHEESDEETGLY</sequence>